<dbReference type="Proteomes" id="UP000296822">
    <property type="component" value="Chromosome"/>
</dbReference>
<feature type="compositionally biased region" description="Polar residues" evidence="1">
    <location>
        <begin position="106"/>
        <end position="122"/>
    </location>
</feature>
<evidence type="ECO:0008006" key="4">
    <source>
        <dbReference type="Google" id="ProtNLM"/>
    </source>
</evidence>
<sequence>MTSHTVRLEEGGFVPFFRSYTKTWIHAVATAGLTAFGTLTIVHRWFAGLALAMYVVPPIVLYLRQRGRLEDGSESRAVDSPEATRREHSEPDDKRPPSEGERQADQNDASPVGWNTTETPTDATLHDVTVTTSNDGYAVGDGGIVLSSDGDEWDAVLEDGPAAKGTDLRGVAATADGEAIWIAGDSGVLGRIDGKTGRHTNYTAPEDITDNWLGVAVGGSGGDERVLLITGSGAVVRGTYRAGTVDWAGPDKPGSGSSLCAIALADAAVGYCCDTNDAVFETTDGGESFERIGLEGVDGTLTDIATGGREDCAVSDDTGIVHRYDGSTWTPDRVVDGSLSGLARHVDRTVACAGDGSVLERRSPGAEWDRFDTDTASSLLAVSLGPARAVAVGEGGTVVEHR</sequence>
<accession>A0A4D6HI55</accession>
<dbReference type="RefSeq" id="WP_006066279.1">
    <property type="nucleotide sequence ID" value="NZ_CP031305.1"/>
</dbReference>
<organism evidence="2 3">
    <name type="scientific">Natronorubrum bangense</name>
    <dbReference type="NCBI Taxonomy" id="61858"/>
    <lineage>
        <taxon>Archaea</taxon>
        <taxon>Methanobacteriati</taxon>
        <taxon>Methanobacteriota</taxon>
        <taxon>Stenosarchaea group</taxon>
        <taxon>Halobacteria</taxon>
        <taxon>Halobacteriales</taxon>
        <taxon>Natrialbaceae</taxon>
        <taxon>Natronorubrum</taxon>
    </lineage>
</organism>
<evidence type="ECO:0000313" key="2">
    <source>
        <dbReference type="EMBL" id="QCC53854.1"/>
    </source>
</evidence>
<name>A0A4D6HI55_9EURY</name>
<protein>
    <recommendedName>
        <fullName evidence="4">Glycosyl hydrolase</fullName>
    </recommendedName>
</protein>
<dbReference type="SUPFAM" id="SSF110296">
    <property type="entry name" value="Oligoxyloglucan reducing end-specific cellobiohydrolase"/>
    <property type="match status" value="1"/>
</dbReference>
<gene>
    <name evidence="2" type="ORF">DV706_04730</name>
</gene>
<dbReference type="GeneID" id="39850544"/>
<reference evidence="2 3" key="1">
    <citation type="journal article" date="2019" name="Nat. Commun.">
        <title>A new type of DNA phosphorothioation-based antiviral system in archaea.</title>
        <authorList>
            <person name="Xiong L."/>
            <person name="Liu S."/>
            <person name="Chen S."/>
            <person name="Xiao Y."/>
            <person name="Zhu B."/>
            <person name="Gao Y."/>
            <person name="Zhang Y."/>
            <person name="Chen B."/>
            <person name="Luo J."/>
            <person name="Deng Z."/>
            <person name="Chen X."/>
            <person name="Wang L."/>
            <person name="Chen S."/>
        </authorList>
    </citation>
    <scope>NUCLEOTIDE SEQUENCE [LARGE SCALE GENOMIC DNA]</scope>
    <source>
        <strain evidence="2 3">JCM 10635</strain>
    </source>
</reference>
<dbReference type="AlphaFoldDB" id="A0A4D6HI55"/>
<feature type="region of interest" description="Disordered" evidence="1">
    <location>
        <begin position="71"/>
        <end position="125"/>
    </location>
</feature>
<feature type="compositionally biased region" description="Basic and acidic residues" evidence="1">
    <location>
        <begin position="71"/>
        <end position="105"/>
    </location>
</feature>
<dbReference type="KEGG" id="nbg:DV706_04730"/>
<evidence type="ECO:0000256" key="1">
    <source>
        <dbReference type="SAM" id="MobiDB-lite"/>
    </source>
</evidence>
<evidence type="ECO:0000313" key="3">
    <source>
        <dbReference type="Proteomes" id="UP000296822"/>
    </source>
</evidence>
<proteinExistence type="predicted"/>
<dbReference type="EMBL" id="CP031305">
    <property type="protein sequence ID" value="QCC53854.1"/>
    <property type="molecule type" value="Genomic_DNA"/>
</dbReference>